<sequence length="144" mass="16276">MSEQIQISLSSQEQIILHALRITELATDITQTIQQVVETIPNFSSQGSFHTIYTTGKNDGFYRYVLKAQELKTLSEVLYRHVETTHQKMVDMDRALAVHITNQFLNSPSTSSEDKQFIREHPEEAVKYIQSEMKKSAPSSGGGS</sequence>
<comment type="caution">
    <text evidence="1">The sequence shown here is derived from an EMBL/GenBank/DDBJ whole genome shotgun (WGS) entry which is preliminary data.</text>
</comment>
<proteinExistence type="predicted"/>
<evidence type="ECO:0000313" key="1">
    <source>
        <dbReference type="EMBL" id="NVH35826.1"/>
    </source>
</evidence>
<dbReference type="Proteomes" id="UP000548355">
    <property type="component" value="Unassembled WGS sequence"/>
</dbReference>
<protein>
    <submittedName>
        <fullName evidence="1">Uncharacterized protein</fullName>
    </submittedName>
</protein>
<organism evidence="1 2">
    <name type="scientific">Streptococcus suis</name>
    <dbReference type="NCBI Taxonomy" id="1307"/>
    <lineage>
        <taxon>Bacteria</taxon>
        <taxon>Bacillati</taxon>
        <taxon>Bacillota</taxon>
        <taxon>Bacilli</taxon>
        <taxon>Lactobacillales</taxon>
        <taxon>Streptococcaceae</taxon>
        <taxon>Streptococcus</taxon>
    </lineage>
</organism>
<dbReference type="RefSeq" id="WP_013730606.1">
    <property type="nucleotide sequence ID" value="NZ_BCCO01000013.1"/>
</dbReference>
<gene>
    <name evidence="1" type="ORF">HU146_00850</name>
</gene>
<reference evidence="1 2" key="1">
    <citation type="submission" date="2020-06" db="EMBL/GenBank/DDBJ databases">
        <title>Pan-genome analysis of Streptococcus suis serotype 2 revealed genomic diversity among strains of different virulence.</title>
        <authorList>
            <person name="Guo G."/>
            <person name="Zhang W."/>
        </authorList>
    </citation>
    <scope>NUCLEOTIDE SEQUENCE [LARGE SCALE GENOMIC DNA]</scope>
    <source>
        <strain evidence="1 2">ZJ92091101</strain>
    </source>
</reference>
<accession>A0A0Z7Z0L3</accession>
<dbReference type="AlphaFoldDB" id="A0A0Z7Z0L3"/>
<evidence type="ECO:0000313" key="2">
    <source>
        <dbReference type="Proteomes" id="UP000548355"/>
    </source>
</evidence>
<dbReference type="EMBL" id="JABXEU010000001">
    <property type="protein sequence ID" value="NVH35826.1"/>
    <property type="molecule type" value="Genomic_DNA"/>
</dbReference>
<name>A0A0Z7Z0L3_STRSU</name>